<reference evidence="2 3" key="1">
    <citation type="submission" date="2019-04" db="EMBL/GenBank/DDBJ databases">
        <title>Trinickia sp. 7GSK02, isolated from subtropical forest soil.</title>
        <authorList>
            <person name="Gao Z.-H."/>
            <person name="Qiu L.-H."/>
        </authorList>
    </citation>
    <scope>NUCLEOTIDE SEQUENCE [LARGE SCALE GENOMIC DNA]</scope>
    <source>
        <strain evidence="2 3">7GSK02</strain>
    </source>
</reference>
<dbReference type="Proteomes" id="UP000305539">
    <property type="component" value="Unassembled WGS sequence"/>
</dbReference>
<sequence length="316" mass="33833">MFMSARAQAEATVGFQRLTYDVPGGGQVEAGIWYPSEGVEKPEPISLNVQDVVPDGAIEGSGLPLIVISHGTGGSYAGHYDTAIALAKAGFVAAALTHPGDNFRDDSRALFIYERPRQVSQLLDFVLERWTGRASLSKERIGAFGFSSGGFTVLALVGGRYDLAMSPAHCKAYPGEWPCQHIANRPVPAGMTVPPLNGDDADARIKAAVIAAPALGYAFGKAGLAGVHEPIQLWRAADDRILPQPFYAQAVYDALPSAPQYIVVPHAGHDDFLAPCSAELARRVPEICASEPGFDRTAFHRQFNAAIVEFFEANLR</sequence>
<dbReference type="GO" id="GO:0052689">
    <property type="term" value="F:carboxylic ester hydrolase activity"/>
    <property type="evidence" value="ECO:0007669"/>
    <property type="project" value="UniProtKB-ARBA"/>
</dbReference>
<proteinExistence type="predicted"/>
<organism evidence="2 3">
    <name type="scientific">Trinickia terrae</name>
    <dbReference type="NCBI Taxonomy" id="2571161"/>
    <lineage>
        <taxon>Bacteria</taxon>
        <taxon>Pseudomonadati</taxon>
        <taxon>Pseudomonadota</taxon>
        <taxon>Betaproteobacteria</taxon>
        <taxon>Burkholderiales</taxon>
        <taxon>Burkholderiaceae</taxon>
        <taxon>Trinickia</taxon>
    </lineage>
</organism>
<evidence type="ECO:0000313" key="2">
    <source>
        <dbReference type="EMBL" id="TKC86969.1"/>
    </source>
</evidence>
<dbReference type="Gene3D" id="3.40.50.1820">
    <property type="entry name" value="alpha/beta hydrolase"/>
    <property type="match status" value="1"/>
</dbReference>
<protein>
    <submittedName>
        <fullName evidence="2">Dienelactone hydrolase</fullName>
    </submittedName>
</protein>
<evidence type="ECO:0000313" key="3">
    <source>
        <dbReference type="Proteomes" id="UP000305539"/>
    </source>
</evidence>
<dbReference type="PANTHER" id="PTHR22946">
    <property type="entry name" value="DIENELACTONE HYDROLASE DOMAIN-CONTAINING PROTEIN-RELATED"/>
    <property type="match status" value="1"/>
</dbReference>
<dbReference type="PIRSF" id="PIRSF031982">
    <property type="entry name" value="UCP031982_abhydr"/>
    <property type="match status" value="1"/>
</dbReference>
<dbReference type="SUPFAM" id="SSF53474">
    <property type="entry name" value="alpha/beta-Hydrolases"/>
    <property type="match status" value="1"/>
</dbReference>
<keyword evidence="3" id="KW-1185">Reference proteome</keyword>
<dbReference type="InterPro" id="IPR029058">
    <property type="entry name" value="AB_hydrolase_fold"/>
</dbReference>
<dbReference type="EMBL" id="SWJE01000010">
    <property type="protein sequence ID" value="TKC86969.1"/>
    <property type="molecule type" value="Genomic_DNA"/>
</dbReference>
<dbReference type="PANTHER" id="PTHR22946:SF9">
    <property type="entry name" value="POLYKETIDE TRANSFERASE AF380"/>
    <property type="match status" value="1"/>
</dbReference>
<dbReference type="AlphaFoldDB" id="A0A4U1I1D4"/>
<name>A0A4U1I1D4_9BURK</name>
<comment type="caution">
    <text evidence="2">The sequence shown here is derived from an EMBL/GenBank/DDBJ whole genome shotgun (WGS) entry which is preliminary data.</text>
</comment>
<evidence type="ECO:0000256" key="1">
    <source>
        <dbReference type="ARBA" id="ARBA00022801"/>
    </source>
</evidence>
<dbReference type="InterPro" id="IPR050261">
    <property type="entry name" value="FrsA_esterase"/>
</dbReference>
<accession>A0A4U1I1D4</accession>
<keyword evidence="1 2" id="KW-0378">Hydrolase</keyword>
<dbReference type="OrthoDB" id="192696at2"/>
<gene>
    <name evidence="2" type="ORF">FAZ69_18715</name>
</gene>
<dbReference type="InterPro" id="IPR016986">
    <property type="entry name" value="UCP031982_abhydr"/>
</dbReference>